<dbReference type="Gene3D" id="3.40.50.1980">
    <property type="entry name" value="Nitrogenase molybdenum iron protein domain"/>
    <property type="match status" value="2"/>
</dbReference>
<accession>S7UZA3</accession>
<dbReference type="STRING" id="897.B2D07_09690"/>
<dbReference type="PANTHER" id="PTHR30535">
    <property type="entry name" value="VITAMIN B12-BINDING PROTEIN"/>
    <property type="match status" value="1"/>
</dbReference>
<dbReference type="Proteomes" id="UP000014977">
    <property type="component" value="Unassembled WGS sequence"/>
</dbReference>
<name>S7UZA3_DESML</name>
<dbReference type="OrthoDB" id="9787772at2"/>
<comment type="caution">
    <text evidence="2">The sequence shown here is derived from an EMBL/GenBank/DDBJ whole genome shotgun (WGS) entry which is preliminary data.</text>
</comment>
<dbReference type="EMBL" id="ATHJ01000101">
    <property type="protein sequence ID" value="EPR37723.1"/>
    <property type="molecule type" value="Genomic_DNA"/>
</dbReference>
<keyword evidence="3" id="KW-1185">Reference proteome</keyword>
<dbReference type="PROSITE" id="PS50983">
    <property type="entry name" value="FE_B12_PBP"/>
    <property type="match status" value="1"/>
</dbReference>
<sequence>MLPRMVILLPVIVLSVTAGIPQDELEAATVKDRSGRQIDVKTPFSRIISLYGAHTENLFALGLDKEIIGVGRNENYPAEARQKPMFSYHDDAEKFMAAKPDLVLVRPLIDRVYREFVRKLEQAGIVVVSLQPVGIADMYAYWRDLGRLTGREREAEKMVRTFESAVAEVRERVSKIPPAARKRVYFEAIHQKMKTFSKDAIAMFVVETAGGINVAADADQMRQTNIAAYGKERILAKAAEIDVYLAQHGPMNPVTVEMIKAEPGFSVIKAVKENQVYLIDEMIVSRPGMRLIEGILRVEGMLYSK</sequence>
<dbReference type="SUPFAM" id="SSF53807">
    <property type="entry name" value="Helical backbone' metal receptor"/>
    <property type="match status" value="1"/>
</dbReference>
<dbReference type="Pfam" id="PF01497">
    <property type="entry name" value="Peripla_BP_2"/>
    <property type="match status" value="1"/>
</dbReference>
<evidence type="ECO:0000259" key="1">
    <source>
        <dbReference type="PROSITE" id="PS50983"/>
    </source>
</evidence>
<dbReference type="PATRIC" id="fig|1121405.3.peg.3095"/>
<evidence type="ECO:0000313" key="2">
    <source>
        <dbReference type="EMBL" id="EPR37723.1"/>
    </source>
</evidence>
<dbReference type="GO" id="GO:0071281">
    <property type="term" value="P:cellular response to iron ion"/>
    <property type="evidence" value="ECO:0007669"/>
    <property type="project" value="TreeGrafter"/>
</dbReference>
<reference evidence="2 3" key="1">
    <citation type="journal article" date="2013" name="Genome Announc.">
        <title>Draft genome sequences for three mercury-methylating, sulfate-reducing bacteria.</title>
        <authorList>
            <person name="Brown S.D."/>
            <person name="Hurt R.A.Jr."/>
            <person name="Gilmour C.C."/>
            <person name="Elias D.A."/>
        </authorList>
    </citation>
    <scope>NUCLEOTIDE SEQUENCE [LARGE SCALE GENOMIC DNA]</scope>
    <source>
        <strain evidence="2 3">DSM 2059</strain>
    </source>
</reference>
<dbReference type="RefSeq" id="WP_020878079.1">
    <property type="nucleotide sequence ID" value="NZ_ATHJ01000101.1"/>
</dbReference>
<evidence type="ECO:0000313" key="3">
    <source>
        <dbReference type="Proteomes" id="UP000014977"/>
    </source>
</evidence>
<gene>
    <name evidence="2" type="ORF">dsmv_3012</name>
</gene>
<organism evidence="2 3">
    <name type="scientific">Desulfococcus multivorans DSM 2059</name>
    <dbReference type="NCBI Taxonomy" id="1121405"/>
    <lineage>
        <taxon>Bacteria</taxon>
        <taxon>Pseudomonadati</taxon>
        <taxon>Thermodesulfobacteriota</taxon>
        <taxon>Desulfobacteria</taxon>
        <taxon>Desulfobacterales</taxon>
        <taxon>Desulfococcaceae</taxon>
        <taxon>Desulfococcus</taxon>
    </lineage>
</organism>
<dbReference type="eggNOG" id="COG0614">
    <property type="taxonomic scope" value="Bacteria"/>
</dbReference>
<proteinExistence type="predicted"/>
<feature type="domain" description="Fe/B12 periplasmic-binding" evidence="1">
    <location>
        <begin position="46"/>
        <end position="305"/>
    </location>
</feature>
<dbReference type="InterPro" id="IPR050902">
    <property type="entry name" value="ABC_Transporter_SBP"/>
</dbReference>
<dbReference type="AlphaFoldDB" id="S7UZA3"/>
<dbReference type="PANTHER" id="PTHR30535:SF34">
    <property type="entry name" value="MOLYBDATE-BINDING PROTEIN MOLA"/>
    <property type="match status" value="1"/>
</dbReference>
<dbReference type="InterPro" id="IPR002491">
    <property type="entry name" value="ABC_transptr_periplasmic_BD"/>
</dbReference>
<protein>
    <submittedName>
        <fullName evidence="2">ABC-type transporter, periplasmic subunit</fullName>
    </submittedName>
</protein>